<organism evidence="1">
    <name type="scientific">bioreactor metagenome</name>
    <dbReference type="NCBI Taxonomy" id="1076179"/>
    <lineage>
        <taxon>unclassified sequences</taxon>
        <taxon>metagenomes</taxon>
        <taxon>ecological metagenomes</taxon>
    </lineage>
</organism>
<proteinExistence type="predicted"/>
<evidence type="ECO:0008006" key="2">
    <source>
        <dbReference type="Google" id="ProtNLM"/>
    </source>
</evidence>
<evidence type="ECO:0000313" key="1">
    <source>
        <dbReference type="EMBL" id="MPM11819.1"/>
    </source>
</evidence>
<protein>
    <recommendedName>
        <fullName evidence="2">Membrane associated protein</fullName>
    </recommendedName>
</protein>
<sequence length="203" mass="24022">MKKKLLLILMVCIPIISIILVILFRVTAEPTNEDIIKSLKEIKCYSTKVEYIIKNSRYEEREDTTQYYLKDIGGRIDFGEERTKIYKDNKIIVKDNISNKEYTMEQEMDIVHSLAFLNKLLSYPIDENGIKEGQEEWGDTEYIEFTCEMFLDNDHLDKIRIFIDKQEKTPIGAIIYDKDGKDRIRIVYNDFEKLKQLDNGLLE</sequence>
<gene>
    <name evidence="1" type="ORF">SDC9_58170</name>
</gene>
<dbReference type="EMBL" id="VSSQ01001883">
    <property type="protein sequence ID" value="MPM11819.1"/>
    <property type="molecule type" value="Genomic_DNA"/>
</dbReference>
<name>A0A644X6X5_9ZZZZ</name>
<dbReference type="NCBIfam" id="NF041287">
    <property type="entry name" value="lipo_GerS_rel"/>
    <property type="match status" value="1"/>
</dbReference>
<reference evidence="1" key="1">
    <citation type="submission" date="2019-08" db="EMBL/GenBank/DDBJ databases">
        <authorList>
            <person name="Kucharzyk K."/>
            <person name="Murdoch R.W."/>
            <person name="Higgins S."/>
            <person name="Loffler F."/>
        </authorList>
    </citation>
    <scope>NUCLEOTIDE SEQUENCE</scope>
</reference>
<comment type="caution">
    <text evidence="1">The sequence shown here is derived from an EMBL/GenBank/DDBJ whole genome shotgun (WGS) entry which is preliminary data.</text>
</comment>
<dbReference type="AlphaFoldDB" id="A0A644X6X5"/>
<accession>A0A644X6X5</accession>
<dbReference type="Gene3D" id="2.50.20.10">
    <property type="entry name" value="Lipoprotein localisation LolA/LolB/LppX"/>
    <property type="match status" value="1"/>
</dbReference>